<dbReference type="GO" id="GO:0015986">
    <property type="term" value="P:proton motive force-driven ATP synthesis"/>
    <property type="evidence" value="ECO:0007669"/>
    <property type="project" value="InterPro"/>
</dbReference>
<evidence type="ECO:0000256" key="4">
    <source>
        <dbReference type="ARBA" id="ARBA00022448"/>
    </source>
</evidence>
<evidence type="ECO:0000256" key="7">
    <source>
        <dbReference type="ARBA" id="ARBA00022781"/>
    </source>
</evidence>
<evidence type="ECO:0000313" key="14">
    <source>
        <dbReference type="EMBL" id="AXS65128.1"/>
    </source>
</evidence>
<dbReference type="AlphaFoldDB" id="A0A346RGD1"/>
<feature type="transmembrane region" description="Helical" evidence="13">
    <location>
        <begin position="12"/>
        <end position="34"/>
    </location>
</feature>
<sequence>MPQMAPMNWLILLIYFLILLILLTSINYYFYLYYPQKNINFKKNNIINWKW</sequence>
<evidence type="ECO:0000256" key="1">
    <source>
        <dbReference type="ARBA" id="ARBA00004304"/>
    </source>
</evidence>
<keyword evidence="4 12" id="KW-0813">Transport</keyword>
<dbReference type="GO" id="GO:0015078">
    <property type="term" value="F:proton transmembrane transporter activity"/>
    <property type="evidence" value="ECO:0007669"/>
    <property type="project" value="InterPro"/>
</dbReference>
<name>A0A346RGD1_9CUCU</name>
<reference evidence="14" key="1">
    <citation type="journal article" date="2018" name="J. ISSAAS">
        <title>The contribution of mitochondrial metagenomics to large-scale data mining and phylogenetic analysis of Coleoptera.</title>
        <authorList>
            <person name="Miller K."/>
            <person name="Linard B."/>
            <person name="Motyka M."/>
            <person name="Bocek M."/>
            <person name="Vogler A.P."/>
        </authorList>
    </citation>
    <scope>NUCLEOTIDE SEQUENCE</scope>
</reference>
<dbReference type="GO" id="GO:0031966">
    <property type="term" value="C:mitochondrial membrane"/>
    <property type="evidence" value="ECO:0007669"/>
    <property type="project" value="UniProtKB-SubCell"/>
</dbReference>
<evidence type="ECO:0000256" key="6">
    <source>
        <dbReference type="ARBA" id="ARBA00022692"/>
    </source>
</evidence>
<keyword evidence="6 12" id="KW-0812">Transmembrane</keyword>
<keyword evidence="8 13" id="KW-1133">Transmembrane helix</keyword>
<keyword evidence="7 12" id="KW-0375">Hydrogen ion transport</keyword>
<dbReference type="Pfam" id="PF00895">
    <property type="entry name" value="ATP-synt_8"/>
    <property type="match status" value="1"/>
</dbReference>
<evidence type="ECO:0000256" key="11">
    <source>
        <dbReference type="ARBA" id="ARBA00023136"/>
    </source>
</evidence>
<accession>A0A346RGD1</accession>
<keyword evidence="5 12" id="KW-0138">CF(0)</keyword>
<evidence type="ECO:0000256" key="8">
    <source>
        <dbReference type="ARBA" id="ARBA00022989"/>
    </source>
</evidence>
<proteinExistence type="inferred from homology"/>
<comment type="subunit">
    <text evidence="3">F-type ATPases have 2 components, CF(1) - the catalytic core - and CF(0) - the membrane proton channel.</text>
</comment>
<evidence type="ECO:0000256" key="2">
    <source>
        <dbReference type="ARBA" id="ARBA00008892"/>
    </source>
</evidence>
<keyword evidence="9 12" id="KW-0406">Ion transport</keyword>
<evidence type="ECO:0000256" key="9">
    <source>
        <dbReference type="ARBA" id="ARBA00023065"/>
    </source>
</evidence>
<geneLocation type="mitochondrion" evidence="14"/>
<gene>
    <name evidence="14" type="primary">atp8</name>
</gene>
<comment type="similarity">
    <text evidence="2 12">Belongs to the ATPase protein 8 family.</text>
</comment>
<dbReference type="InterPro" id="IPR001421">
    <property type="entry name" value="ATP8_metazoa"/>
</dbReference>
<organism evidence="14">
    <name type="scientific">Cucujoidea sp. 19 KM-2017</name>
    <dbReference type="NCBI Taxonomy" id="2219355"/>
    <lineage>
        <taxon>Eukaryota</taxon>
        <taxon>Metazoa</taxon>
        <taxon>Ecdysozoa</taxon>
        <taxon>Arthropoda</taxon>
        <taxon>Hexapoda</taxon>
        <taxon>Insecta</taxon>
        <taxon>Pterygota</taxon>
        <taxon>Neoptera</taxon>
        <taxon>Endopterygota</taxon>
        <taxon>Coleoptera</taxon>
        <taxon>Polyphaga</taxon>
        <taxon>Cucujiformia</taxon>
    </lineage>
</organism>
<keyword evidence="11 13" id="KW-0472">Membrane</keyword>
<evidence type="ECO:0000256" key="13">
    <source>
        <dbReference type="SAM" id="Phobius"/>
    </source>
</evidence>
<evidence type="ECO:0000256" key="5">
    <source>
        <dbReference type="ARBA" id="ARBA00022547"/>
    </source>
</evidence>
<comment type="subcellular location">
    <subcellularLocation>
        <location evidence="1 12">Mitochondrion membrane</location>
        <topology evidence="1 12">Single-pass membrane protein</topology>
    </subcellularLocation>
</comment>
<evidence type="ECO:0000256" key="12">
    <source>
        <dbReference type="RuleBase" id="RU003661"/>
    </source>
</evidence>
<evidence type="ECO:0000256" key="10">
    <source>
        <dbReference type="ARBA" id="ARBA00023128"/>
    </source>
</evidence>
<keyword evidence="10 12" id="KW-0496">Mitochondrion</keyword>
<evidence type="ECO:0000256" key="3">
    <source>
        <dbReference type="ARBA" id="ARBA00011291"/>
    </source>
</evidence>
<dbReference type="EMBL" id="MG193362">
    <property type="protein sequence ID" value="AXS65128.1"/>
    <property type="molecule type" value="Genomic_DNA"/>
</dbReference>
<protein>
    <recommendedName>
        <fullName evidence="12">ATP synthase complex subunit 8</fullName>
    </recommendedName>
</protein>
<dbReference type="GO" id="GO:0045259">
    <property type="term" value="C:proton-transporting ATP synthase complex"/>
    <property type="evidence" value="ECO:0007669"/>
    <property type="project" value="UniProtKB-KW"/>
</dbReference>